<proteinExistence type="predicted"/>
<sequence>MQVSNTPTTKGNPLDKQLFLSLGFSEEETAILINSELKKRQPAGRALAKPSKAKGKSA</sequence>
<name>A0ABS8D4E1_9NEIS</name>
<dbReference type="EMBL" id="JAJBZT010000002">
    <property type="protein sequence ID" value="MCB6183047.1"/>
    <property type="molecule type" value="Genomic_DNA"/>
</dbReference>
<dbReference type="RefSeq" id="WP_227179410.1">
    <property type="nucleotide sequence ID" value="NZ_JAJBZT010000002.1"/>
</dbReference>
<dbReference type="Proteomes" id="UP001165395">
    <property type="component" value="Unassembled WGS sequence"/>
</dbReference>
<comment type="caution">
    <text evidence="2">The sequence shown here is derived from an EMBL/GenBank/DDBJ whole genome shotgun (WGS) entry which is preliminary data.</text>
</comment>
<organism evidence="2 3">
    <name type="scientific">Leeia speluncae</name>
    <dbReference type="NCBI Taxonomy" id="2884804"/>
    <lineage>
        <taxon>Bacteria</taxon>
        <taxon>Pseudomonadati</taxon>
        <taxon>Pseudomonadota</taxon>
        <taxon>Betaproteobacteria</taxon>
        <taxon>Neisseriales</taxon>
        <taxon>Leeiaceae</taxon>
        <taxon>Leeia</taxon>
    </lineage>
</organism>
<feature type="region of interest" description="Disordered" evidence="1">
    <location>
        <begin position="39"/>
        <end position="58"/>
    </location>
</feature>
<keyword evidence="3" id="KW-1185">Reference proteome</keyword>
<evidence type="ECO:0000256" key="1">
    <source>
        <dbReference type="SAM" id="MobiDB-lite"/>
    </source>
</evidence>
<accession>A0ABS8D4E1</accession>
<reference evidence="2" key="1">
    <citation type="submission" date="2021-10" db="EMBL/GenBank/DDBJ databases">
        <title>The complete genome sequence of Leeia sp. TBRC 13508.</title>
        <authorList>
            <person name="Charoenyingcharoen P."/>
            <person name="Yukphan P."/>
        </authorList>
    </citation>
    <scope>NUCLEOTIDE SEQUENCE</scope>
    <source>
        <strain evidence="2">TBRC 13508</strain>
    </source>
</reference>
<gene>
    <name evidence="2" type="ORF">LIN78_05730</name>
</gene>
<protein>
    <submittedName>
        <fullName evidence="2">Uncharacterized protein</fullName>
    </submittedName>
</protein>
<evidence type="ECO:0000313" key="2">
    <source>
        <dbReference type="EMBL" id="MCB6183047.1"/>
    </source>
</evidence>
<evidence type="ECO:0000313" key="3">
    <source>
        <dbReference type="Proteomes" id="UP001165395"/>
    </source>
</evidence>